<dbReference type="AlphaFoldDB" id="A0A4V4HBI1"/>
<sequence>MQKSKSTSSKRTTNSMPLFRSSKHDTSCQASSLRQSFDSSRSETETLVDYVSDNKGKMQTIQKGSHLPMVAEMLDPEDMAWGSPSSSTSWAWPSFAKKSKSHEHRRTGGKSR</sequence>
<protein>
    <submittedName>
        <fullName evidence="2">Uncharacterized protein</fullName>
    </submittedName>
</protein>
<evidence type="ECO:0000313" key="3">
    <source>
        <dbReference type="Proteomes" id="UP000297245"/>
    </source>
</evidence>
<organism evidence="2 3">
    <name type="scientific">Dendrothele bispora (strain CBS 962.96)</name>
    <dbReference type="NCBI Taxonomy" id="1314807"/>
    <lineage>
        <taxon>Eukaryota</taxon>
        <taxon>Fungi</taxon>
        <taxon>Dikarya</taxon>
        <taxon>Basidiomycota</taxon>
        <taxon>Agaricomycotina</taxon>
        <taxon>Agaricomycetes</taxon>
        <taxon>Agaricomycetidae</taxon>
        <taxon>Agaricales</taxon>
        <taxon>Agaricales incertae sedis</taxon>
        <taxon>Dendrothele</taxon>
    </lineage>
</organism>
<proteinExistence type="predicted"/>
<evidence type="ECO:0000256" key="1">
    <source>
        <dbReference type="SAM" id="MobiDB-lite"/>
    </source>
</evidence>
<keyword evidence="3" id="KW-1185">Reference proteome</keyword>
<feature type="compositionally biased region" description="Low complexity" evidence="1">
    <location>
        <begin position="1"/>
        <end position="15"/>
    </location>
</feature>
<dbReference type="EMBL" id="ML180020">
    <property type="protein sequence ID" value="THU79485.1"/>
    <property type="molecule type" value="Genomic_DNA"/>
</dbReference>
<dbReference type="Proteomes" id="UP000297245">
    <property type="component" value="Unassembled WGS sequence"/>
</dbReference>
<evidence type="ECO:0000313" key="2">
    <source>
        <dbReference type="EMBL" id="THU79485.1"/>
    </source>
</evidence>
<feature type="compositionally biased region" description="Basic residues" evidence="1">
    <location>
        <begin position="97"/>
        <end position="112"/>
    </location>
</feature>
<feature type="region of interest" description="Disordered" evidence="1">
    <location>
        <begin position="78"/>
        <end position="112"/>
    </location>
</feature>
<reference evidence="2 3" key="1">
    <citation type="journal article" date="2019" name="Nat. Ecol. Evol.">
        <title>Megaphylogeny resolves global patterns of mushroom evolution.</title>
        <authorList>
            <person name="Varga T."/>
            <person name="Krizsan K."/>
            <person name="Foldi C."/>
            <person name="Dima B."/>
            <person name="Sanchez-Garcia M."/>
            <person name="Sanchez-Ramirez S."/>
            <person name="Szollosi G.J."/>
            <person name="Szarkandi J.G."/>
            <person name="Papp V."/>
            <person name="Albert L."/>
            <person name="Andreopoulos W."/>
            <person name="Angelini C."/>
            <person name="Antonin V."/>
            <person name="Barry K.W."/>
            <person name="Bougher N.L."/>
            <person name="Buchanan P."/>
            <person name="Buyck B."/>
            <person name="Bense V."/>
            <person name="Catcheside P."/>
            <person name="Chovatia M."/>
            <person name="Cooper J."/>
            <person name="Damon W."/>
            <person name="Desjardin D."/>
            <person name="Finy P."/>
            <person name="Geml J."/>
            <person name="Haridas S."/>
            <person name="Hughes K."/>
            <person name="Justo A."/>
            <person name="Karasinski D."/>
            <person name="Kautmanova I."/>
            <person name="Kiss B."/>
            <person name="Kocsube S."/>
            <person name="Kotiranta H."/>
            <person name="LaButti K.M."/>
            <person name="Lechner B.E."/>
            <person name="Liimatainen K."/>
            <person name="Lipzen A."/>
            <person name="Lukacs Z."/>
            <person name="Mihaltcheva S."/>
            <person name="Morgado L.N."/>
            <person name="Niskanen T."/>
            <person name="Noordeloos M.E."/>
            <person name="Ohm R.A."/>
            <person name="Ortiz-Santana B."/>
            <person name="Ovrebo C."/>
            <person name="Racz N."/>
            <person name="Riley R."/>
            <person name="Savchenko A."/>
            <person name="Shiryaev A."/>
            <person name="Soop K."/>
            <person name="Spirin V."/>
            <person name="Szebenyi C."/>
            <person name="Tomsovsky M."/>
            <person name="Tulloss R.E."/>
            <person name="Uehling J."/>
            <person name="Grigoriev I.V."/>
            <person name="Vagvolgyi C."/>
            <person name="Papp T."/>
            <person name="Martin F.M."/>
            <person name="Miettinen O."/>
            <person name="Hibbett D.S."/>
            <person name="Nagy L.G."/>
        </authorList>
    </citation>
    <scope>NUCLEOTIDE SEQUENCE [LARGE SCALE GENOMIC DNA]</scope>
    <source>
        <strain evidence="2 3">CBS 962.96</strain>
    </source>
</reference>
<gene>
    <name evidence="2" type="ORF">K435DRAFT_785828</name>
</gene>
<feature type="compositionally biased region" description="Low complexity" evidence="1">
    <location>
        <begin position="80"/>
        <end position="94"/>
    </location>
</feature>
<name>A0A4V4HBI1_DENBC</name>
<accession>A0A4V4HBI1</accession>
<feature type="region of interest" description="Disordered" evidence="1">
    <location>
        <begin position="1"/>
        <end position="44"/>
    </location>
</feature>